<dbReference type="PANTHER" id="PTHR43649">
    <property type="entry name" value="ARABINOSE-BINDING PROTEIN-RELATED"/>
    <property type="match status" value="1"/>
</dbReference>
<evidence type="ECO:0000313" key="5">
    <source>
        <dbReference type="Proteomes" id="UP000324209"/>
    </source>
</evidence>
<keyword evidence="5" id="KW-1185">Reference proteome</keyword>
<dbReference type="Pfam" id="PF13416">
    <property type="entry name" value="SBP_bac_8"/>
    <property type="match status" value="1"/>
</dbReference>
<dbReference type="AlphaFoldDB" id="A0A5C1QTU7"/>
<dbReference type="CDD" id="cd14748">
    <property type="entry name" value="PBP2_UgpB"/>
    <property type="match status" value="1"/>
</dbReference>
<evidence type="ECO:0000256" key="3">
    <source>
        <dbReference type="SAM" id="SignalP"/>
    </source>
</evidence>
<comment type="subcellular location">
    <subcellularLocation>
        <location evidence="1">Periplasm</location>
    </subcellularLocation>
</comment>
<name>A0A5C1QTU7_9SPIO</name>
<dbReference type="Gene3D" id="3.40.190.10">
    <property type="entry name" value="Periplasmic binding protein-like II"/>
    <property type="match status" value="2"/>
</dbReference>
<keyword evidence="3" id="KW-0732">Signal</keyword>
<dbReference type="KEGG" id="ock:EXM22_16230"/>
<comment type="similarity">
    <text evidence="2">Belongs to the bacterial solute-binding protein 1 family.</text>
</comment>
<feature type="chain" id="PRO_5022904866" evidence="3">
    <location>
        <begin position="33"/>
        <end position="429"/>
    </location>
</feature>
<accession>A0A5C1QTU7</accession>
<evidence type="ECO:0000256" key="2">
    <source>
        <dbReference type="ARBA" id="ARBA00008520"/>
    </source>
</evidence>
<sequence length="429" mass="48664">MNLKGKRRINMSKKVVFMIAFCLIISGSFAWAAGQGEENVSSEQTLKFWRMGTDDVWVNYVRDFIGRYEERNPGIKVEYEYFIPKDLPQKLNTSLAAGIGPDVVGCSIQHVSEYADKGVFMPIDEYLDSWEAKSDIPDSILNVSLLNGKHYALAYHPDPYVFAYRKDFFREAGLDPNDPPETWEELLEVAPKLTKRDGDIVTRAGFLMPIDDFLTFVPFAVMNGASYISEDSQPTFNGPKWVEALEVLTTLVKDQKVTMETTNNQEWTQSTFSKGNAAIAQVNTITLQQFFNAYPDKKDEVGYFAISRERASNWNGAWLYAINSRSNMKDEGWSLIEQWMEPDEVWTCYQATGNIPVLKSLSAKFTAENPVLNSALFAGIENGLGNPLVPWATLQIKYMRKAMSESFYGMSDPQTALEENYQLLLNEIK</sequence>
<gene>
    <name evidence="4" type="ORF">EXM22_16230</name>
</gene>
<dbReference type="InterPro" id="IPR006059">
    <property type="entry name" value="SBP"/>
</dbReference>
<dbReference type="EMBL" id="CP036150">
    <property type="protein sequence ID" value="QEN09452.1"/>
    <property type="molecule type" value="Genomic_DNA"/>
</dbReference>
<reference evidence="4 5" key="1">
    <citation type="submission" date="2019-02" db="EMBL/GenBank/DDBJ databases">
        <title>Complete Genome Sequence and Methylome Analysis of free living Spirochaetas.</title>
        <authorList>
            <person name="Fomenkov A."/>
            <person name="Dubinina G."/>
            <person name="Leshcheva N."/>
            <person name="Mikheeva N."/>
            <person name="Grabovich M."/>
            <person name="Vincze T."/>
            <person name="Roberts R.J."/>
        </authorList>
    </citation>
    <scope>NUCLEOTIDE SEQUENCE [LARGE SCALE GENOMIC DNA]</scope>
    <source>
        <strain evidence="4 5">K2</strain>
    </source>
</reference>
<protein>
    <submittedName>
        <fullName evidence="4">ABC transporter substrate-binding protein</fullName>
    </submittedName>
</protein>
<feature type="signal peptide" evidence="3">
    <location>
        <begin position="1"/>
        <end position="32"/>
    </location>
</feature>
<dbReference type="GO" id="GO:0042597">
    <property type="term" value="C:periplasmic space"/>
    <property type="evidence" value="ECO:0007669"/>
    <property type="project" value="UniProtKB-SubCell"/>
</dbReference>
<evidence type="ECO:0000313" key="4">
    <source>
        <dbReference type="EMBL" id="QEN09452.1"/>
    </source>
</evidence>
<organism evidence="4 5">
    <name type="scientific">Oceanispirochaeta crateris</name>
    <dbReference type="NCBI Taxonomy" id="2518645"/>
    <lineage>
        <taxon>Bacteria</taxon>
        <taxon>Pseudomonadati</taxon>
        <taxon>Spirochaetota</taxon>
        <taxon>Spirochaetia</taxon>
        <taxon>Spirochaetales</taxon>
        <taxon>Spirochaetaceae</taxon>
        <taxon>Oceanispirochaeta</taxon>
    </lineage>
</organism>
<dbReference type="OrthoDB" id="41208at2"/>
<dbReference type="InterPro" id="IPR050490">
    <property type="entry name" value="Bact_solute-bd_prot1"/>
</dbReference>
<evidence type="ECO:0000256" key="1">
    <source>
        <dbReference type="ARBA" id="ARBA00004418"/>
    </source>
</evidence>
<proteinExistence type="inferred from homology"/>
<dbReference type="Proteomes" id="UP000324209">
    <property type="component" value="Chromosome"/>
</dbReference>
<dbReference type="SUPFAM" id="SSF53850">
    <property type="entry name" value="Periplasmic binding protein-like II"/>
    <property type="match status" value="1"/>
</dbReference>
<dbReference type="PANTHER" id="PTHR43649:SF12">
    <property type="entry name" value="DIACETYLCHITOBIOSE BINDING PROTEIN DASA"/>
    <property type="match status" value="1"/>
</dbReference>